<protein>
    <recommendedName>
        <fullName evidence="2">T6SS Phospholipase effector Tle1-like catalytic domain-containing protein</fullName>
    </recommendedName>
</protein>
<dbReference type="OrthoDB" id="3162439at2759"/>
<feature type="compositionally biased region" description="Basic and acidic residues" evidence="1">
    <location>
        <begin position="271"/>
        <end position="280"/>
    </location>
</feature>
<evidence type="ECO:0000259" key="2">
    <source>
        <dbReference type="Pfam" id="PF09994"/>
    </source>
</evidence>
<name>A0A9P6H9N8_9AGAM</name>
<dbReference type="InterPro" id="IPR018712">
    <property type="entry name" value="Tle1-like_cat"/>
</dbReference>
<feature type="region of interest" description="Disordered" evidence="1">
    <location>
        <begin position="213"/>
        <end position="300"/>
    </location>
</feature>
<feature type="compositionally biased region" description="Low complexity" evidence="1">
    <location>
        <begin position="395"/>
        <end position="407"/>
    </location>
</feature>
<dbReference type="AlphaFoldDB" id="A0A9P6H9N8"/>
<evidence type="ECO:0000313" key="4">
    <source>
        <dbReference type="Proteomes" id="UP000736335"/>
    </source>
</evidence>
<reference evidence="3" key="2">
    <citation type="submission" date="2020-11" db="EMBL/GenBank/DDBJ databases">
        <authorList>
            <consortium name="DOE Joint Genome Institute"/>
            <person name="Kuo A."/>
            <person name="Miyauchi S."/>
            <person name="Kiss E."/>
            <person name="Drula E."/>
            <person name="Kohler A."/>
            <person name="Sanchez-Garcia M."/>
            <person name="Andreopoulos B."/>
            <person name="Barry K.W."/>
            <person name="Bonito G."/>
            <person name="Buee M."/>
            <person name="Carver A."/>
            <person name="Chen C."/>
            <person name="Cichocki N."/>
            <person name="Clum A."/>
            <person name="Culley D."/>
            <person name="Crous P.W."/>
            <person name="Fauchery L."/>
            <person name="Girlanda M."/>
            <person name="Hayes R."/>
            <person name="Keri Z."/>
            <person name="Labutti K."/>
            <person name="Lipzen A."/>
            <person name="Lombard V."/>
            <person name="Magnuson J."/>
            <person name="Maillard F."/>
            <person name="Morin E."/>
            <person name="Murat C."/>
            <person name="Nolan M."/>
            <person name="Ohm R."/>
            <person name="Pangilinan J."/>
            <person name="Pereira M."/>
            <person name="Perotto S."/>
            <person name="Peter M."/>
            <person name="Riley R."/>
            <person name="Sitrit Y."/>
            <person name="Stielow B."/>
            <person name="Szollosi G."/>
            <person name="Zifcakova L."/>
            <person name="Stursova M."/>
            <person name="Spatafora J.W."/>
            <person name="Tedersoo L."/>
            <person name="Vaario L.-M."/>
            <person name="Yamada A."/>
            <person name="Yan M."/>
            <person name="Wang P."/>
            <person name="Xu J."/>
            <person name="Bruns T."/>
            <person name="Baldrian P."/>
            <person name="Vilgalys R."/>
            <person name="Henrissat B."/>
            <person name="Grigoriev I.V."/>
            <person name="Hibbett D."/>
            <person name="Nagy L.G."/>
            <person name="Martin F.M."/>
        </authorList>
    </citation>
    <scope>NUCLEOTIDE SEQUENCE</scope>
    <source>
        <strain evidence="3">UH-Tt-Lm1</strain>
    </source>
</reference>
<dbReference type="PANTHER" id="PTHR33840">
    <property type="match status" value="1"/>
</dbReference>
<keyword evidence="4" id="KW-1185">Reference proteome</keyword>
<dbReference type="Proteomes" id="UP000736335">
    <property type="component" value="Unassembled WGS sequence"/>
</dbReference>
<feature type="domain" description="T6SS Phospholipase effector Tle1-like catalytic" evidence="2">
    <location>
        <begin position="10"/>
        <end position="346"/>
    </location>
</feature>
<reference evidence="3" key="1">
    <citation type="journal article" date="2020" name="Nat. Commun.">
        <title>Large-scale genome sequencing of mycorrhizal fungi provides insights into the early evolution of symbiotic traits.</title>
        <authorList>
            <person name="Miyauchi S."/>
            <person name="Kiss E."/>
            <person name="Kuo A."/>
            <person name="Drula E."/>
            <person name="Kohler A."/>
            <person name="Sanchez-Garcia M."/>
            <person name="Morin E."/>
            <person name="Andreopoulos B."/>
            <person name="Barry K.W."/>
            <person name="Bonito G."/>
            <person name="Buee M."/>
            <person name="Carver A."/>
            <person name="Chen C."/>
            <person name="Cichocki N."/>
            <person name="Clum A."/>
            <person name="Culley D."/>
            <person name="Crous P.W."/>
            <person name="Fauchery L."/>
            <person name="Girlanda M."/>
            <person name="Hayes R.D."/>
            <person name="Keri Z."/>
            <person name="LaButti K."/>
            <person name="Lipzen A."/>
            <person name="Lombard V."/>
            <person name="Magnuson J."/>
            <person name="Maillard F."/>
            <person name="Murat C."/>
            <person name="Nolan M."/>
            <person name="Ohm R.A."/>
            <person name="Pangilinan J."/>
            <person name="Pereira M.F."/>
            <person name="Perotto S."/>
            <person name="Peter M."/>
            <person name="Pfister S."/>
            <person name="Riley R."/>
            <person name="Sitrit Y."/>
            <person name="Stielow J.B."/>
            <person name="Szollosi G."/>
            <person name="Zifcakova L."/>
            <person name="Stursova M."/>
            <person name="Spatafora J.W."/>
            <person name="Tedersoo L."/>
            <person name="Vaario L.M."/>
            <person name="Yamada A."/>
            <person name="Yan M."/>
            <person name="Wang P."/>
            <person name="Xu J."/>
            <person name="Bruns T."/>
            <person name="Baldrian P."/>
            <person name="Vilgalys R."/>
            <person name="Dunand C."/>
            <person name="Henrissat B."/>
            <person name="Grigoriev I.V."/>
            <person name="Hibbett D."/>
            <person name="Nagy L.G."/>
            <person name="Martin F.M."/>
        </authorList>
    </citation>
    <scope>NUCLEOTIDE SEQUENCE</scope>
    <source>
        <strain evidence="3">UH-Tt-Lm1</strain>
    </source>
</reference>
<dbReference type="Pfam" id="PF09994">
    <property type="entry name" value="T6SS_Tle1-like_cat"/>
    <property type="match status" value="1"/>
</dbReference>
<dbReference type="PANTHER" id="PTHR33840:SF2">
    <property type="entry name" value="TLE1 PHOSPHOLIPASE DOMAIN-CONTAINING PROTEIN"/>
    <property type="match status" value="1"/>
</dbReference>
<accession>A0A9P6H9N8</accession>
<proteinExistence type="predicted"/>
<comment type="caution">
    <text evidence="3">The sequence shown here is derived from an EMBL/GenBank/DDBJ whole genome shotgun (WGS) entry which is preliminary data.</text>
</comment>
<dbReference type="EMBL" id="WIUZ02000013">
    <property type="protein sequence ID" value="KAF9781523.1"/>
    <property type="molecule type" value="Genomic_DNA"/>
</dbReference>
<evidence type="ECO:0000256" key="1">
    <source>
        <dbReference type="SAM" id="MobiDB-lite"/>
    </source>
</evidence>
<evidence type="ECO:0000313" key="3">
    <source>
        <dbReference type="EMBL" id="KAF9781523.1"/>
    </source>
</evidence>
<organism evidence="3 4">
    <name type="scientific">Thelephora terrestris</name>
    <dbReference type="NCBI Taxonomy" id="56493"/>
    <lineage>
        <taxon>Eukaryota</taxon>
        <taxon>Fungi</taxon>
        <taxon>Dikarya</taxon>
        <taxon>Basidiomycota</taxon>
        <taxon>Agaricomycotina</taxon>
        <taxon>Agaricomycetes</taxon>
        <taxon>Thelephorales</taxon>
        <taxon>Thelephoraceae</taxon>
        <taxon>Thelephora</taxon>
    </lineage>
</organism>
<sequence length="520" mass="58428">MSTHPTPHPRVIVLCFDGTSNKFCAQNTNVVKFYGLLDKRSPLEQIVYYQPGIGTYINPGVVSPALEWIAKIADEAFAWYLNQHVMGGYLFLMDNYRSGDKICIFGFSRGAYTARALAGLLFKIGLLPRDNIEQVPFAYSLYKRTDKAGIALAIEYKQTFCTAVTIDFLGVWDTVASVGLIFGRSLPFTSANSAVRVFRHALSLDEHRARFQPNMFHRESPQDAARRKDDSSLPVESETLDPEVGEGPHLQPGFGHTGWPGITIHRHSTKHEHPGTDHRAPGSRRARGPRSSPPVPSSTVLMSLDPVPPVLEVWFAGCHSDVGGGAVPDKSRYSLAAITLRWMVKQVILAQCGIRFDEAALRRADIDISNLVSLSPTQSPTQLTMDNTLDADDGTTVTTSLPSPSSPGEDDTRYFMVRSRNDGDVVEQDWPRKQDVVADIHDELWITPIWWLLEFVPIKYEWQEFDGTWKSKWGINLGFGRKIRDLHPTFHDSVRERMATIDLNYKPRARWTPGTERYVD</sequence>
<feature type="compositionally biased region" description="Basic and acidic residues" evidence="1">
    <location>
        <begin position="216"/>
        <end position="231"/>
    </location>
</feature>
<gene>
    <name evidence="3" type="ORF">BJ322DRAFT_1212922</name>
</gene>
<feature type="region of interest" description="Disordered" evidence="1">
    <location>
        <begin position="389"/>
        <end position="413"/>
    </location>
</feature>